<evidence type="ECO:0000313" key="1">
    <source>
        <dbReference type="EMBL" id="KPL89279.1"/>
    </source>
</evidence>
<evidence type="ECO:0000313" key="2">
    <source>
        <dbReference type="Proteomes" id="UP000050502"/>
    </source>
</evidence>
<organism evidence="1 2">
    <name type="scientific">Ardenticatena maritima</name>
    <dbReference type="NCBI Taxonomy" id="872965"/>
    <lineage>
        <taxon>Bacteria</taxon>
        <taxon>Bacillati</taxon>
        <taxon>Chloroflexota</taxon>
        <taxon>Ardenticatenia</taxon>
        <taxon>Ardenticatenales</taxon>
        <taxon>Ardenticatenaceae</taxon>
        <taxon>Ardenticatena</taxon>
    </lineage>
</organism>
<dbReference type="Pfam" id="PF15603">
    <property type="entry name" value="Imm74"/>
    <property type="match status" value="1"/>
</dbReference>
<protein>
    <submittedName>
        <fullName evidence="1">Uncharacterized protein</fullName>
    </submittedName>
</protein>
<dbReference type="EMBL" id="LGKN01000003">
    <property type="protein sequence ID" value="KPL89279.1"/>
    <property type="molecule type" value="Genomic_DNA"/>
</dbReference>
<dbReference type="OrthoDB" id="1495580at2"/>
<proteinExistence type="predicted"/>
<dbReference type="Proteomes" id="UP000050502">
    <property type="component" value="Unassembled WGS sequence"/>
</dbReference>
<reference evidence="1 2" key="1">
    <citation type="submission" date="2015-07" db="EMBL/GenBank/DDBJ databases">
        <title>Whole genome sequence of Ardenticatena maritima DSM 23922.</title>
        <authorList>
            <person name="Hemp J."/>
            <person name="Ward L.M."/>
            <person name="Pace L.A."/>
            <person name="Fischer W.W."/>
        </authorList>
    </citation>
    <scope>NUCLEOTIDE SEQUENCE [LARGE SCALE GENOMIC DNA]</scope>
    <source>
        <strain evidence="1 2">110S</strain>
    </source>
</reference>
<dbReference type="InterPro" id="IPR028148">
    <property type="entry name" value="Imm74"/>
</dbReference>
<dbReference type="RefSeq" id="WP_054492643.1">
    <property type="nucleotide sequence ID" value="NZ_BBZA01000077.1"/>
</dbReference>
<sequence>MFTIPRPNVIQSSEGFTVEVVGRSRILYTEPGKKLFIDAELLAGPSGLVIYTDSINTWDAPTGEKITEEEKHRIIENIRKAFRFRGIEIEMQ</sequence>
<name>A0A0P6XXU6_9CHLR</name>
<comment type="caution">
    <text evidence="1">The sequence shown here is derived from an EMBL/GenBank/DDBJ whole genome shotgun (WGS) entry which is preliminary data.</text>
</comment>
<gene>
    <name evidence="1" type="ORF">SE16_02045</name>
</gene>
<accession>A0A0P6XXU6</accession>
<dbReference type="AlphaFoldDB" id="A0A0P6XXU6"/>